<dbReference type="EMBL" id="LT629749">
    <property type="protein sequence ID" value="SDS69011.1"/>
    <property type="molecule type" value="Genomic_DNA"/>
</dbReference>
<gene>
    <name evidence="4" type="ORF">SAMN04488543_2201</name>
</gene>
<feature type="transmembrane region" description="Helical" evidence="2">
    <location>
        <begin position="268"/>
        <end position="287"/>
    </location>
</feature>
<dbReference type="RefSeq" id="WP_091412880.1">
    <property type="nucleotide sequence ID" value="NZ_LT629749.1"/>
</dbReference>
<reference evidence="4 5" key="1">
    <citation type="submission" date="2016-10" db="EMBL/GenBank/DDBJ databases">
        <authorList>
            <person name="de Groot N.N."/>
        </authorList>
    </citation>
    <scope>NUCLEOTIDE SEQUENCE [LARGE SCALE GENOMIC DNA]</scope>
    <source>
        <strain evidence="4 5">DSM 21741</strain>
    </source>
</reference>
<feature type="transmembrane region" description="Helical" evidence="2">
    <location>
        <begin position="168"/>
        <end position="188"/>
    </location>
</feature>
<feature type="transmembrane region" description="Helical" evidence="2">
    <location>
        <begin position="377"/>
        <end position="404"/>
    </location>
</feature>
<keyword evidence="5" id="KW-1185">Reference proteome</keyword>
<dbReference type="STRING" id="546871.SAMN04488543_2201"/>
<proteinExistence type="inferred from homology"/>
<dbReference type="InterPro" id="IPR010619">
    <property type="entry name" value="ThrE-like_N"/>
</dbReference>
<keyword evidence="2" id="KW-1133">Transmembrane helix</keyword>
<dbReference type="PANTHER" id="PTHR31082">
    <property type="entry name" value="PHEROMONE-REGULATED MEMBRANE PROTEIN 10"/>
    <property type="match status" value="1"/>
</dbReference>
<organism evidence="4 5">
    <name type="scientific">Friedmanniella luteola</name>
    <dbReference type="NCBI Taxonomy" id="546871"/>
    <lineage>
        <taxon>Bacteria</taxon>
        <taxon>Bacillati</taxon>
        <taxon>Actinomycetota</taxon>
        <taxon>Actinomycetes</taxon>
        <taxon>Propionibacteriales</taxon>
        <taxon>Nocardioidaceae</taxon>
        <taxon>Friedmanniella</taxon>
    </lineage>
</organism>
<sequence length="419" mass="42842">MTLRTPADPSDLQVRRLLVALAAAMVATGQPVSDVEDEVVEVASRLGHPDAQVAAGPTGVTIAVSSGEPATFEGVKGSLRLDQAAEVRTIRYQLVEGSMTIEQATGALLALSARPSRYPLWLANLGWVGIAVGIALILQPGRANVAFAAVGGTVVVALFRLSQRFRLLSTLLPTVAAFVLACLVFAAVDADLLEGPLRTLLPPLAVLLPGALIVTAMSELASGDMVAGTARLVFGIVQLLLFTLGIVAAARLFAVPTAALTNQRVDELGWWAAPLGLALITVGIGLLESPSLRLLPFIAITLVLAFAAQSIGQALSGPVLGSFAGALAASLGASGVEAVKPTLPRLVVFLPSFWLLVPGSLGLLSTTQLAVDPGGSVAAALGVLGVVTAIALGLLVGAAVAQSVRGAVRRARRRSLMAR</sequence>
<evidence type="ECO:0000256" key="1">
    <source>
        <dbReference type="ARBA" id="ARBA00034125"/>
    </source>
</evidence>
<feature type="transmembrane region" description="Helical" evidence="2">
    <location>
        <begin position="118"/>
        <end position="138"/>
    </location>
</feature>
<dbReference type="Proteomes" id="UP000199092">
    <property type="component" value="Chromosome I"/>
</dbReference>
<feature type="transmembrane region" description="Helical" evidence="2">
    <location>
        <begin position="232"/>
        <end position="256"/>
    </location>
</feature>
<name>A0A1H1U9M6_9ACTN</name>
<feature type="domain" description="Threonine/serine exporter-like N-terminal" evidence="3">
    <location>
        <begin position="17"/>
        <end position="252"/>
    </location>
</feature>
<evidence type="ECO:0000259" key="3">
    <source>
        <dbReference type="Pfam" id="PF06738"/>
    </source>
</evidence>
<feature type="transmembrane region" description="Helical" evidence="2">
    <location>
        <begin position="294"/>
        <end position="312"/>
    </location>
</feature>
<evidence type="ECO:0000313" key="4">
    <source>
        <dbReference type="EMBL" id="SDS69011.1"/>
    </source>
</evidence>
<dbReference type="AlphaFoldDB" id="A0A1H1U9M6"/>
<dbReference type="OrthoDB" id="235893at2"/>
<dbReference type="PANTHER" id="PTHR31082:SF4">
    <property type="entry name" value="PHEROMONE-REGULATED MEMBRANE PROTEIN 10"/>
    <property type="match status" value="1"/>
</dbReference>
<keyword evidence="2" id="KW-0812">Transmembrane</keyword>
<feature type="transmembrane region" description="Helical" evidence="2">
    <location>
        <begin position="144"/>
        <end position="161"/>
    </location>
</feature>
<keyword evidence="2" id="KW-0472">Membrane</keyword>
<feature type="transmembrane region" description="Helical" evidence="2">
    <location>
        <begin position="200"/>
        <end position="220"/>
    </location>
</feature>
<dbReference type="Pfam" id="PF06738">
    <property type="entry name" value="ThrE"/>
    <property type="match status" value="1"/>
</dbReference>
<comment type="similarity">
    <text evidence="1">Belongs to the ThrE exporter (TC 2.A.79) family.</text>
</comment>
<dbReference type="GO" id="GO:0022857">
    <property type="term" value="F:transmembrane transporter activity"/>
    <property type="evidence" value="ECO:0007669"/>
    <property type="project" value="InterPro"/>
</dbReference>
<feature type="transmembrane region" description="Helical" evidence="2">
    <location>
        <begin position="318"/>
        <end position="339"/>
    </location>
</feature>
<evidence type="ECO:0000256" key="2">
    <source>
        <dbReference type="SAM" id="Phobius"/>
    </source>
</evidence>
<accession>A0A1H1U9M6</accession>
<protein>
    <submittedName>
        <fullName evidence="4">Uncharacterized membrane protein YjjP, DUF1212 family</fullName>
    </submittedName>
</protein>
<evidence type="ECO:0000313" key="5">
    <source>
        <dbReference type="Proteomes" id="UP000199092"/>
    </source>
</evidence>
<feature type="transmembrane region" description="Helical" evidence="2">
    <location>
        <begin position="346"/>
        <end position="365"/>
    </location>
</feature>
<dbReference type="InterPro" id="IPR051361">
    <property type="entry name" value="ThrE/Ser_Exporter"/>
</dbReference>